<organism evidence="2 3">
    <name type="scientific">Mycobacteroides immunogenum</name>
    <dbReference type="NCBI Taxonomy" id="83262"/>
    <lineage>
        <taxon>Bacteria</taxon>
        <taxon>Bacillati</taxon>
        <taxon>Actinomycetota</taxon>
        <taxon>Actinomycetes</taxon>
        <taxon>Mycobacteriales</taxon>
        <taxon>Mycobacteriaceae</taxon>
        <taxon>Mycobacteroides</taxon>
    </lineage>
</organism>
<comment type="caution">
    <text evidence="2">The sequence shown here is derived from an EMBL/GenBank/DDBJ whole genome shotgun (WGS) entry which is preliminary data.</text>
</comment>
<dbReference type="EMBL" id="LQYE01000027">
    <property type="protein sequence ID" value="OAT67923.1"/>
    <property type="molecule type" value="Genomic_DNA"/>
</dbReference>
<accession>A0A179VA83</accession>
<dbReference type="AlphaFoldDB" id="A0A179VA83"/>
<sequence length="125" mass="13245">MKPVDCWLAAQTNGGSVGSTQTGSGSTSGGAVRLDTEKVGEVAKDAWRVSDALGKIGIDTVLWQGAGACPGTQLVEGLYSHATEQHEQVQKLSQDWDDFGTTVRGDIDTFQDVEANSASRIEKLF</sequence>
<feature type="region of interest" description="Disordered" evidence="1">
    <location>
        <begin position="12"/>
        <end position="32"/>
    </location>
</feature>
<reference evidence="2 3" key="1">
    <citation type="submission" date="2016-01" db="EMBL/GenBank/DDBJ databases">
        <title>Mycobacterium immunogenum strain CD11_6 genome sequencing and assembly.</title>
        <authorList>
            <person name="Kaur G."/>
            <person name="Nair G.R."/>
            <person name="Mayilraj S."/>
        </authorList>
    </citation>
    <scope>NUCLEOTIDE SEQUENCE [LARGE SCALE GENOMIC DNA]</scope>
    <source>
        <strain evidence="2 3">CD11-6</strain>
    </source>
</reference>
<gene>
    <name evidence="2" type="ORF">AWB85_08570</name>
</gene>
<evidence type="ECO:0000313" key="3">
    <source>
        <dbReference type="Proteomes" id="UP000186919"/>
    </source>
</evidence>
<proteinExistence type="predicted"/>
<evidence type="ECO:0000256" key="1">
    <source>
        <dbReference type="SAM" id="MobiDB-lite"/>
    </source>
</evidence>
<name>A0A179VA83_9MYCO</name>
<protein>
    <submittedName>
        <fullName evidence="2">Uncharacterized protein</fullName>
    </submittedName>
</protein>
<evidence type="ECO:0000313" key="2">
    <source>
        <dbReference type="EMBL" id="OAT67923.1"/>
    </source>
</evidence>
<dbReference type="Proteomes" id="UP000186919">
    <property type="component" value="Unassembled WGS sequence"/>
</dbReference>